<dbReference type="InterPro" id="IPR001944">
    <property type="entry name" value="Glycoside_Hdrlase_35"/>
</dbReference>
<accession>A0A1Q3CRS9</accession>
<name>A0A1Q3CRS9_CEPFO</name>
<evidence type="ECO:0000259" key="1">
    <source>
        <dbReference type="Pfam" id="PF17834"/>
    </source>
</evidence>
<protein>
    <recommendedName>
        <fullName evidence="1">Beta-galactosidase beta-sandwich domain-containing protein</fullName>
    </recommendedName>
</protein>
<dbReference type="Pfam" id="PF17834">
    <property type="entry name" value="GHD"/>
    <property type="match status" value="1"/>
</dbReference>
<evidence type="ECO:0000313" key="3">
    <source>
        <dbReference type="Proteomes" id="UP000187406"/>
    </source>
</evidence>
<sequence length="139" mass="15992">MLFLLFWRFTKFGGPIHQRLVQDVAYAIARFIQKEGSFINYYMPKYGHLKELHRAIKMCERALVSANPIVTSLGSLQQPYVYTSEMGDCAPFLSNYDTKSAAGVLFNNKHYNLCPWSINILPDCRNVVFNTAKVYIKRG</sequence>
<dbReference type="STRING" id="3775.A0A1Q3CRS9"/>
<dbReference type="PANTHER" id="PTHR23421">
    <property type="entry name" value="BETA-GALACTOSIDASE RELATED"/>
    <property type="match status" value="1"/>
</dbReference>
<dbReference type="GO" id="GO:0005975">
    <property type="term" value="P:carbohydrate metabolic process"/>
    <property type="evidence" value="ECO:0007669"/>
    <property type="project" value="InterPro"/>
</dbReference>
<dbReference type="AlphaFoldDB" id="A0A1Q3CRS9"/>
<dbReference type="InParanoid" id="A0A1Q3CRS9"/>
<reference evidence="3" key="1">
    <citation type="submission" date="2016-04" db="EMBL/GenBank/DDBJ databases">
        <title>Cephalotus genome sequencing.</title>
        <authorList>
            <person name="Fukushima K."/>
            <person name="Hasebe M."/>
            <person name="Fang X."/>
        </authorList>
    </citation>
    <scope>NUCLEOTIDE SEQUENCE [LARGE SCALE GENOMIC DNA]</scope>
    <source>
        <strain evidence="3">cv. St1</strain>
    </source>
</reference>
<keyword evidence="3" id="KW-1185">Reference proteome</keyword>
<dbReference type="InterPro" id="IPR041392">
    <property type="entry name" value="GHD"/>
</dbReference>
<proteinExistence type="predicted"/>
<gene>
    <name evidence="2" type="ORF">CFOL_v3_26400</name>
</gene>
<feature type="domain" description="Beta-galactosidase beta-sandwich" evidence="1">
    <location>
        <begin position="80"/>
        <end position="134"/>
    </location>
</feature>
<comment type="caution">
    <text evidence="2">The sequence shown here is derived from an EMBL/GenBank/DDBJ whole genome shotgun (WGS) entry which is preliminary data.</text>
</comment>
<dbReference type="GO" id="GO:0004553">
    <property type="term" value="F:hydrolase activity, hydrolyzing O-glycosyl compounds"/>
    <property type="evidence" value="ECO:0007669"/>
    <property type="project" value="InterPro"/>
</dbReference>
<evidence type="ECO:0000313" key="2">
    <source>
        <dbReference type="EMBL" id="GAV82949.1"/>
    </source>
</evidence>
<dbReference type="OrthoDB" id="1657402at2759"/>
<organism evidence="2 3">
    <name type="scientific">Cephalotus follicularis</name>
    <name type="common">Albany pitcher plant</name>
    <dbReference type="NCBI Taxonomy" id="3775"/>
    <lineage>
        <taxon>Eukaryota</taxon>
        <taxon>Viridiplantae</taxon>
        <taxon>Streptophyta</taxon>
        <taxon>Embryophyta</taxon>
        <taxon>Tracheophyta</taxon>
        <taxon>Spermatophyta</taxon>
        <taxon>Magnoliopsida</taxon>
        <taxon>eudicotyledons</taxon>
        <taxon>Gunneridae</taxon>
        <taxon>Pentapetalae</taxon>
        <taxon>rosids</taxon>
        <taxon>fabids</taxon>
        <taxon>Oxalidales</taxon>
        <taxon>Cephalotaceae</taxon>
        <taxon>Cephalotus</taxon>
    </lineage>
</organism>
<dbReference type="Proteomes" id="UP000187406">
    <property type="component" value="Unassembled WGS sequence"/>
</dbReference>
<dbReference type="EMBL" id="BDDD01002760">
    <property type="protein sequence ID" value="GAV82949.1"/>
    <property type="molecule type" value="Genomic_DNA"/>
</dbReference>